<dbReference type="InterPro" id="IPR005202">
    <property type="entry name" value="TF_GRAS"/>
</dbReference>
<comment type="similarity">
    <text evidence="3">Belongs to the GRAS family.</text>
</comment>
<dbReference type="PROSITE" id="PS50985">
    <property type="entry name" value="GRAS"/>
    <property type="match status" value="1"/>
</dbReference>
<keyword evidence="1" id="KW-0805">Transcription regulation</keyword>
<evidence type="ECO:0008006" key="7">
    <source>
        <dbReference type="Google" id="ProtNLM"/>
    </source>
</evidence>
<comment type="caution">
    <text evidence="5">The sequence shown here is derived from an EMBL/GenBank/DDBJ whole genome shotgun (WGS) entry which is preliminary data.</text>
</comment>
<feature type="compositionally biased region" description="Low complexity" evidence="4">
    <location>
        <begin position="91"/>
        <end position="117"/>
    </location>
</feature>
<evidence type="ECO:0000256" key="2">
    <source>
        <dbReference type="ARBA" id="ARBA00023163"/>
    </source>
</evidence>
<dbReference type="AlphaFoldDB" id="A0A921UGR7"/>
<protein>
    <recommendedName>
        <fullName evidence="7">Scarecrow-like protein 9</fullName>
    </recommendedName>
</protein>
<dbReference type="EMBL" id="CM027684">
    <property type="protein sequence ID" value="KAG0531133.1"/>
    <property type="molecule type" value="Genomic_DNA"/>
</dbReference>
<dbReference type="PANTHER" id="PTHR31636">
    <property type="entry name" value="OSJNBA0084A10.13 PROTEIN-RELATED"/>
    <property type="match status" value="1"/>
</dbReference>
<feature type="short sequence motif" description="VHIID" evidence="3">
    <location>
        <begin position="410"/>
        <end position="414"/>
    </location>
</feature>
<name>A0A921UGR7_SORBI</name>
<feature type="region of interest" description="Leucine repeat II (LRII)" evidence="3">
    <location>
        <begin position="460"/>
        <end position="492"/>
    </location>
</feature>
<organism evidence="5 6">
    <name type="scientific">Sorghum bicolor</name>
    <name type="common">Sorghum</name>
    <name type="synonym">Sorghum vulgare</name>
    <dbReference type="NCBI Taxonomy" id="4558"/>
    <lineage>
        <taxon>Eukaryota</taxon>
        <taxon>Viridiplantae</taxon>
        <taxon>Streptophyta</taxon>
        <taxon>Embryophyta</taxon>
        <taxon>Tracheophyta</taxon>
        <taxon>Spermatophyta</taxon>
        <taxon>Magnoliopsida</taxon>
        <taxon>Liliopsida</taxon>
        <taxon>Poales</taxon>
        <taxon>Poaceae</taxon>
        <taxon>PACMAD clade</taxon>
        <taxon>Panicoideae</taxon>
        <taxon>Andropogonodae</taxon>
        <taxon>Andropogoneae</taxon>
        <taxon>Sorghinae</taxon>
        <taxon>Sorghum</taxon>
    </lineage>
</organism>
<proteinExistence type="inferred from homology"/>
<reference evidence="5" key="1">
    <citation type="journal article" date="2019" name="BMC Genomics">
        <title>A new reference genome for Sorghum bicolor reveals high levels of sequence similarity between sweet and grain genotypes: implications for the genetics of sugar metabolism.</title>
        <authorList>
            <person name="Cooper E.A."/>
            <person name="Brenton Z.W."/>
            <person name="Flinn B.S."/>
            <person name="Jenkins J."/>
            <person name="Shu S."/>
            <person name="Flowers D."/>
            <person name="Luo F."/>
            <person name="Wang Y."/>
            <person name="Xia P."/>
            <person name="Barry K."/>
            <person name="Daum C."/>
            <person name="Lipzen A."/>
            <person name="Yoshinaga Y."/>
            <person name="Schmutz J."/>
            <person name="Saski C."/>
            <person name="Vermerris W."/>
            <person name="Kresovich S."/>
        </authorList>
    </citation>
    <scope>NUCLEOTIDE SEQUENCE</scope>
</reference>
<dbReference type="Proteomes" id="UP000807115">
    <property type="component" value="Chromosome 5"/>
</dbReference>
<keyword evidence="2" id="KW-0804">Transcription</keyword>
<feature type="region of interest" description="VHIID" evidence="3">
    <location>
        <begin position="379"/>
        <end position="444"/>
    </location>
</feature>
<evidence type="ECO:0000313" key="6">
    <source>
        <dbReference type="Proteomes" id="UP000807115"/>
    </source>
</evidence>
<comment type="caution">
    <text evidence="3">Lacks conserved residue(s) required for the propagation of feature annotation.</text>
</comment>
<evidence type="ECO:0000256" key="4">
    <source>
        <dbReference type="SAM" id="MobiDB-lite"/>
    </source>
</evidence>
<feature type="region of interest" description="SAW" evidence="3">
    <location>
        <begin position="600"/>
        <end position="675"/>
    </location>
</feature>
<accession>A0A921UGR7</accession>
<evidence type="ECO:0000256" key="1">
    <source>
        <dbReference type="ARBA" id="ARBA00023015"/>
    </source>
</evidence>
<evidence type="ECO:0000313" key="5">
    <source>
        <dbReference type="EMBL" id="KAG0531133.1"/>
    </source>
</evidence>
<dbReference type="Pfam" id="PF03514">
    <property type="entry name" value="GRAS"/>
    <property type="match status" value="1"/>
</dbReference>
<feature type="region of interest" description="Disordered" evidence="4">
    <location>
        <begin position="89"/>
        <end position="148"/>
    </location>
</feature>
<gene>
    <name evidence="5" type="ORF">BDA96_05G248000</name>
</gene>
<feature type="region of interest" description="Disordered" evidence="4">
    <location>
        <begin position="1"/>
        <end position="45"/>
    </location>
</feature>
<feature type="region of interest" description="Leucine repeat I (LRI)" evidence="3">
    <location>
        <begin position="300"/>
        <end position="360"/>
    </location>
</feature>
<reference evidence="5" key="2">
    <citation type="submission" date="2020-10" db="EMBL/GenBank/DDBJ databases">
        <authorList>
            <person name="Cooper E.A."/>
            <person name="Brenton Z.W."/>
            <person name="Flinn B.S."/>
            <person name="Jenkins J."/>
            <person name="Shu S."/>
            <person name="Flowers D."/>
            <person name="Luo F."/>
            <person name="Wang Y."/>
            <person name="Xia P."/>
            <person name="Barry K."/>
            <person name="Daum C."/>
            <person name="Lipzen A."/>
            <person name="Yoshinaga Y."/>
            <person name="Schmutz J."/>
            <person name="Saski C."/>
            <person name="Vermerris W."/>
            <person name="Kresovich S."/>
        </authorList>
    </citation>
    <scope>NUCLEOTIDE SEQUENCE</scope>
</reference>
<sequence length="680" mass="74991">MAASPEDFVAEPAEPPFSPSIFLDLPPTPCPDGNGEGKDPASDDLGLPFIERMLMEEGIHEEFFYQYPDHPALLQAQESYARVLSDATADSTSYGSPTVSVSSSGSDDLTTDASTGSEQSPAQAQLRDGGARSDAAAAEEEMEEKANSTMLAAVDDDHAALASAFFSAQQDAGSNAMLNLAFLKGMEEANKFLPRDIDLLRGSATVLQVKEEAEEEGTANLGRGRKNLHNWDDVLEANLGRERKMMAPEPEESGEVVDEMIANGFQLFLREVESLRISMGSEAEKKKSRKGNARSANGVADLCALLMHCAQAVAMDDRCSAAELLRKIKKHSSPRGDAAQRLARYFAEGLEARLAGSGSPVYNSLMAKRTSVVDFLKAYRLYAAACCFRMMAFKFANLTISKAIAGRKKVHIVDYGIHYGSQWPGLLKFLTLWPGGPPEVRITGIDLPQPGFRPAARVKETGRRLSSYASQFGVPFKYRGIAAKWETVGVDDLDIDPDEVLIVNSILHFGNLMDEGVDMSSPSPRDVVLSNIRKMRPDVFILFIMNGTYSSPYFVPRFREALFHYSAMFDMMDATTPRDSDLRVLVERDLFGQCAQNVIACEGLDRVERPETYKKWQLRNHRAGLRQLSLDPDIVKAVQESVRDKFHEDFVTDVDLQWLLGGWKGRILYAMSTWAAADAI</sequence>
<evidence type="ECO:0000256" key="3">
    <source>
        <dbReference type="PROSITE-ProRule" id="PRU01191"/>
    </source>
</evidence>